<evidence type="ECO:0000256" key="11">
    <source>
        <dbReference type="ARBA" id="ARBA00022777"/>
    </source>
</evidence>
<name>A0A0E9NHE2_SAICN</name>
<dbReference type="SUPFAM" id="SSF56112">
    <property type="entry name" value="Protein kinase-like (PK-like)"/>
    <property type="match status" value="1"/>
</dbReference>
<sequence length="623" mass="69590">MTRCYVSASPTNPPHPSRSLNTAVTRYQPVLSALHRLRSCTSTVAFGAAHTTFTPESRFAAMSQEPAANYTLLEKLGTGSFGVVYKAVNKVTGDIVAVKQIDLESSSDDIVEIQQEIALLSACASPWITRYHSSFVRGFKLWIVMEYLAGGSVLDLMKPAPLSEAHIAVLCRELLEGLAYLHGQGKIHRDIKAANILLSSTGQVKLADFGVAAQLSNNKSRRNTFVGTPFWMAPEVIKQAGYDYKADIWSLGITAIEVARGEPPLSEYHPMRVLFVIPKAKPPVLEGKFSKDFKEFVSLCLMKDPRDRPTARELLKHRFIRYAGKPTLLRELIERKQEWEARRGDRFTPKMYEGTITVDPHGTVTSEWSFDTIMSSVGPRTSATTNDLVHEDDMDTLRNVSPVVLQTLRHQMASSDDGTETIRGHIDRHGDILQPHERVFVPEAVPLHVPQDEVPRAGEANTMVQDFVTDRVEHFVSQALSEEFATRAAISAPDALAGRRVFSEIMEGTFQEMRSRTGKTVSHSEALEKFREAWKAFDEIDPEGEFTLMKTAWSKIRSRPELCDTFSDTCSSSSPANHDCVSAMKGQDVPEEESHLQLARSPIAEMLYSRWIDGLKARWPLVN</sequence>
<evidence type="ECO:0000256" key="1">
    <source>
        <dbReference type="ARBA" id="ARBA00001946"/>
    </source>
</evidence>
<evidence type="ECO:0000256" key="4">
    <source>
        <dbReference type="ARBA" id="ARBA00012513"/>
    </source>
</evidence>
<feature type="region of interest" description="Disordered" evidence="17">
    <location>
        <begin position="1"/>
        <end position="20"/>
    </location>
</feature>
<evidence type="ECO:0000313" key="20">
    <source>
        <dbReference type="Proteomes" id="UP000033140"/>
    </source>
</evidence>
<reference evidence="19 20" key="1">
    <citation type="journal article" date="2011" name="J. Gen. Appl. Microbiol.">
        <title>Draft genome sequencing of the enigmatic yeast Saitoella complicata.</title>
        <authorList>
            <person name="Nishida H."/>
            <person name="Hamamoto M."/>
            <person name="Sugiyama J."/>
        </authorList>
    </citation>
    <scope>NUCLEOTIDE SEQUENCE [LARGE SCALE GENOMIC DNA]</scope>
    <source>
        <strain evidence="19 20">NRRL Y-17804</strain>
    </source>
</reference>
<organism evidence="19 20">
    <name type="scientific">Saitoella complicata (strain BCRC 22490 / CBS 7301 / JCM 7358 / NBRC 10748 / NRRL Y-17804)</name>
    <dbReference type="NCBI Taxonomy" id="698492"/>
    <lineage>
        <taxon>Eukaryota</taxon>
        <taxon>Fungi</taxon>
        <taxon>Dikarya</taxon>
        <taxon>Ascomycota</taxon>
        <taxon>Taphrinomycotina</taxon>
        <taxon>Taphrinomycotina incertae sedis</taxon>
        <taxon>Saitoella</taxon>
    </lineage>
</organism>
<keyword evidence="20" id="KW-1185">Reference proteome</keyword>
<feature type="binding site" evidence="16">
    <location>
        <position position="99"/>
    </location>
    <ligand>
        <name>ATP</name>
        <dbReference type="ChEBI" id="CHEBI:30616"/>
    </ligand>
</feature>
<proteinExistence type="inferred from homology"/>
<dbReference type="Proteomes" id="UP000033140">
    <property type="component" value="Unassembled WGS sequence"/>
</dbReference>
<dbReference type="InterPro" id="IPR011009">
    <property type="entry name" value="Kinase-like_dom_sf"/>
</dbReference>
<evidence type="ECO:0000256" key="6">
    <source>
        <dbReference type="ARBA" id="ARBA00022527"/>
    </source>
</evidence>
<dbReference type="CDD" id="cd06609">
    <property type="entry name" value="STKc_MST3_like"/>
    <property type="match status" value="1"/>
</dbReference>
<comment type="cofactor">
    <cofactor evidence="1">
        <name>Mg(2+)</name>
        <dbReference type="ChEBI" id="CHEBI:18420"/>
    </cofactor>
</comment>
<evidence type="ECO:0000256" key="16">
    <source>
        <dbReference type="PROSITE-ProRule" id="PRU10141"/>
    </source>
</evidence>
<dbReference type="Pfam" id="PF00069">
    <property type="entry name" value="Pkinase"/>
    <property type="match status" value="1"/>
</dbReference>
<evidence type="ECO:0000256" key="12">
    <source>
        <dbReference type="ARBA" id="ARBA00022840"/>
    </source>
</evidence>
<dbReference type="AlphaFoldDB" id="A0A0E9NHE2"/>
<dbReference type="InterPro" id="IPR050629">
    <property type="entry name" value="STE20/SPS1-PAK"/>
</dbReference>
<evidence type="ECO:0000256" key="7">
    <source>
        <dbReference type="ARBA" id="ARBA00022553"/>
    </source>
</evidence>
<keyword evidence="13" id="KW-0460">Magnesium</keyword>
<evidence type="ECO:0000256" key="8">
    <source>
        <dbReference type="ARBA" id="ARBA00022679"/>
    </source>
</evidence>
<comment type="subcellular location">
    <subcellularLocation>
        <location evidence="2">Cytoplasm</location>
    </subcellularLocation>
</comment>
<evidence type="ECO:0000256" key="9">
    <source>
        <dbReference type="ARBA" id="ARBA00022723"/>
    </source>
</evidence>
<accession>A0A0E9NHE2</accession>
<keyword evidence="8" id="KW-0808">Transferase</keyword>
<keyword evidence="9" id="KW-0479">Metal-binding</keyword>
<gene>
    <name evidence="19" type="ORF">G7K_3387-t1</name>
</gene>
<dbReference type="PANTHER" id="PTHR48012">
    <property type="entry name" value="STERILE20-LIKE KINASE, ISOFORM B-RELATED"/>
    <property type="match status" value="1"/>
</dbReference>
<keyword evidence="7" id="KW-0597">Phosphoprotein</keyword>
<protein>
    <recommendedName>
        <fullName evidence="4">non-specific serine/threonine protein kinase</fullName>
        <ecNumber evidence="4">2.7.11.1</ecNumber>
    </recommendedName>
</protein>
<dbReference type="Gene3D" id="1.10.510.10">
    <property type="entry name" value="Transferase(Phosphotransferase) domain 1"/>
    <property type="match status" value="1"/>
</dbReference>
<evidence type="ECO:0000256" key="5">
    <source>
        <dbReference type="ARBA" id="ARBA00022490"/>
    </source>
</evidence>
<evidence type="ECO:0000256" key="13">
    <source>
        <dbReference type="ARBA" id="ARBA00022842"/>
    </source>
</evidence>
<evidence type="ECO:0000313" key="19">
    <source>
        <dbReference type="EMBL" id="GAO49233.1"/>
    </source>
</evidence>
<reference evidence="19 20" key="2">
    <citation type="journal article" date="2014" name="J. Gen. Appl. Microbiol.">
        <title>The early diverging ascomycetous budding yeast Saitoella complicata has three histone deacetylases belonging to the Clr6, Hos2, and Rpd3 lineages.</title>
        <authorList>
            <person name="Nishida H."/>
            <person name="Matsumoto T."/>
            <person name="Kondo S."/>
            <person name="Hamamoto M."/>
            <person name="Yoshikawa H."/>
        </authorList>
    </citation>
    <scope>NUCLEOTIDE SEQUENCE [LARGE SCALE GENOMIC DNA]</scope>
    <source>
        <strain evidence="19 20">NRRL Y-17804</strain>
    </source>
</reference>
<comment type="similarity">
    <text evidence="3">Belongs to the protein kinase superfamily. STE Ser/Thr protein kinase family. STE20 subfamily.</text>
</comment>
<keyword evidence="5" id="KW-0963">Cytoplasm</keyword>
<dbReference type="FunFam" id="1.10.510.10:FF:000411">
    <property type="entry name" value="Probable Ste20-like kinase Don3"/>
    <property type="match status" value="1"/>
</dbReference>
<keyword evidence="12 16" id="KW-0067">ATP-binding</keyword>
<dbReference type="PANTHER" id="PTHR48012:SF27">
    <property type="entry name" value="SERINE_THREONINE-PROTEIN KINASE SID1"/>
    <property type="match status" value="1"/>
</dbReference>
<evidence type="ECO:0000256" key="14">
    <source>
        <dbReference type="ARBA" id="ARBA00047899"/>
    </source>
</evidence>
<comment type="catalytic activity">
    <reaction evidence="15">
        <text>L-seryl-[protein] + ATP = O-phospho-L-seryl-[protein] + ADP + H(+)</text>
        <dbReference type="Rhea" id="RHEA:17989"/>
        <dbReference type="Rhea" id="RHEA-COMP:9863"/>
        <dbReference type="Rhea" id="RHEA-COMP:11604"/>
        <dbReference type="ChEBI" id="CHEBI:15378"/>
        <dbReference type="ChEBI" id="CHEBI:29999"/>
        <dbReference type="ChEBI" id="CHEBI:30616"/>
        <dbReference type="ChEBI" id="CHEBI:83421"/>
        <dbReference type="ChEBI" id="CHEBI:456216"/>
        <dbReference type="EC" id="2.7.11.1"/>
    </reaction>
</comment>
<evidence type="ECO:0000256" key="2">
    <source>
        <dbReference type="ARBA" id="ARBA00004496"/>
    </source>
</evidence>
<dbReference type="EC" id="2.7.11.1" evidence="4"/>
<dbReference type="InterPro" id="IPR000719">
    <property type="entry name" value="Prot_kinase_dom"/>
</dbReference>
<evidence type="ECO:0000256" key="3">
    <source>
        <dbReference type="ARBA" id="ARBA00008874"/>
    </source>
</evidence>
<comment type="caution">
    <text evidence="19">The sequence shown here is derived from an EMBL/GenBank/DDBJ whole genome shotgun (WGS) entry which is preliminary data.</text>
</comment>
<dbReference type="InterPro" id="IPR017441">
    <property type="entry name" value="Protein_kinase_ATP_BS"/>
</dbReference>
<evidence type="ECO:0000259" key="18">
    <source>
        <dbReference type="PROSITE" id="PS50011"/>
    </source>
</evidence>
<dbReference type="GO" id="GO:0046872">
    <property type="term" value="F:metal ion binding"/>
    <property type="evidence" value="ECO:0007669"/>
    <property type="project" value="UniProtKB-KW"/>
</dbReference>
<reference evidence="19 20" key="3">
    <citation type="journal article" date="2015" name="Genome Announc.">
        <title>Draft Genome Sequence of the Archiascomycetous Yeast Saitoella complicata.</title>
        <authorList>
            <person name="Yamauchi K."/>
            <person name="Kondo S."/>
            <person name="Hamamoto M."/>
            <person name="Takahashi Y."/>
            <person name="Ogura Y."/>
            <person name="Hayashi T."/>
            <person name="Nishida H."/>
        </authorList>
    </citation>
    <scope>NUCLEOTIDE SEQUENCE [LARGE SCALE GENOMIC DNA]</scope>
    <source>
        <strain evidence="19 20">NRRL Y-17804</strain>
    </source>
</reference>
<dbReference type="PROSITE" id="PS00107">
    <property type="entry name" value="PROTEIN_KINASE_ATP"/>
    <property type="match status" value="1"/>
</dbReference>
<evidence type="ECO:0000256" key="10">
    <source>
        <dbReference type="ARBA" id="ARBA00022741"/>
    </source>
</evidence>
<feature type="domain" description="Protein kinase" evidence="18">
    <location>
        <begin position="70"/>
        <end position="320"/>
    </location>
</feature>
<dbReference type="GO" id="GO:0005737">
    <property type="term" value="C:cytoplasm"/>
    <property type="evidence" value="ECO:0007669"/>
    <property type="project" value="UniProtKB-SubCell"/>
</dbReference>
<dbReference type="GO" id="GO:0004674">
    <property type="term" value="F:protein serine/threonine kinase activity"/>
    <property type="evidence" value="ECO:0007669"/>
    <property type="project" value="UniProtKB-KW"/>
</dbReference>
<dbReference type="SMART" id="SM00220">
    <property type="entry name" value="S_TKc"/>
    <property type="match status" value="1"/>
</dbReference>
<dbReference type="EMBL" id="BACD03000021">
    <property type="protein sequence ID" value="GAO49233.1"/>
    <property type="molecule type" value="Genomic_DNA"/>
</dbReference>
<keyword evidence="11" id="KW-0418">Kinase</keyword>
<evidence type="ECO:0000256" key="15">
    <source>
        <dbReference type="ARBA" id="ARBA00048679"/>
    </source>
</evidence>
<evidence type="ECO:0000256" key="17">
    <source>
        <dbReference type="SAM" id="MobiDB-lite"/>
    </source>
</evidence>
<keyword evidence="10 16" id="KW-0547">Nucleotide-binding</keyword>
<comment type="catalytic activity">
    <reaction evidence="14">
        <text>L-threonyl-[protein] + ATP = O-phospho-L-threonyl-[protein] + ADP + H(+)</text>
        <dbReference type="Rhea" id="RHEA:46608"/>
        <dbReference type="Rhea" id="RHEA-COMP:11060"/>
        <dbReference type="Rhea" id="RHEA-COMP:11605"/>
        <dbReference type="ChEBI" id="CHEBI:15378"/>
        <dbReference type="ChEBI" id="CHEBI:30013"/>
        <dbReference type="ChEBI" id="CHEBI:30616"/>
        <dbReference type="ChEBI" id="CHEBI:61977"/>
        <dbReference type="ChEBI" id="CHEBI:456216"/>
        <dbReference type="EC" id="2.7.11.1"/>
    </reaction>
</comment>
<dbReference type="PROSITE" id="PS50011">
    <property type="entry name" value="PROTEIN_KINASE_DOM"/>
    <property type="match status" value="1"/>
</dbReference>
<keyword evidence="6" id="KW-0723">Serine/threonine-protein kinase</keyword>
<dbReference type="GO" id="GO:0005524">
    <property type="term" value="F:ATP binding"/>
    <property type="evidence" value="ECO:0007669"/>
    <property type="project" value="UniProtKB-UniRule"/>
</dbReference>
<dbReference type="STRING" id="698492.A0A0E9NHE2"/>